<keyword evidence="7 10" id="KW-0653">Protein transport</keyword>
<evidence type="ECO:0000256" key="6">
    <source>
        <dbReference type="ARBA" id="ARBA00022737"/>
    </source>
</evidence>
<dbReference type="GO" id="GO:0005770">
    <property type="term" value="C:late endosome"/>
    <property type="evidence" value="ECO:0000318"/>
    <property type="project" value="GO_Central"/>
</dbReference>
<dbReference type="Pfam" id="PF23555">
    <property type="entry name" value="zf-RING_Vps41"/>
    <property type="match status" value="1"/>
</dbReference>
<feature type="compositionally biased region" description="Low complexity" evidence="12">
    <location>
        <begin position="907"/>
        <end position="918"/>
    </location>
</feature>
<feature type="compositionally biased region" description="Acidic residues" evidence="12">
    <location>
        <begin position="13"/>
        <end position="38"/>
    </location>
</feature>
<dbReference type="GO" id="GO:0030136">
    <property type="term" value="C:clathrin-coated vesicle"/>
    <property type="evidence" value="ECO:0007669"/>
    <property type="project" value="UniProtKB-SubCell"/>
</dbReference>
<evidence type="ECO:0000256" key="1">
    <source>
        <dbReference type="ARBA" id="ARBA00004132"/>
    </source>
</evidence>
<dbReference type="InterPro" id="IPR045111">
    <property type="entry name" value="Vps41/Vps8"/>
</dbReference>
<dbReference type="Proteomes" id="UP000036987">
    <property type="component" value="Unassembled WGS sequence"/>
</dbReference>
<feature type="compositionally biased region" description="Acidic residues" evidence="12">
    <location>
        <begin position="919"/>
        <end position="928"/>
    </location>
</feature>
<name>A0A0K9PPT7_ZOSMR</name>
<dbReference type="GO" id="GO:0005794">
    <property type="term" value="C:Golgi apparatus"/>
    <property type="evidence" value="ECO:0007669"/>
    <property type="project" value="UniProtKB-SubCell"/>
</dbReference>
<comment type="caution">
    <text evidence="14">The sequence shown here is derived from an EMBL/GenBank/DDBJ whole genome shotgun (WGS) entry which is preliminary data.</text>
</comment>
<dbReference type="GO" id="GO:0006623">
    <property type="term" value="P:protein targeting to vacuole"/>
    <property type="evidence" value="ECO:0000318"/>
    <property type="project" value="GO_Central"/>
</dbReference>
<dbReference type="Pfam" id="PF23556">
    <property type="entry name" value="TPR_Vps41"/>
    <property type="match status" value="1"/>
</dbReference>
<dbReference type="PIRSF" id="PIRSF028921">
    <property type="entry name" value="VPS41"/>
    <property type="match status" value="1"/>
</dbReference>
<evidence type="ECO:0000256" key="12">
    <source>
        <dbReference type="SAM" id="MobiDB-lite"/>
    </source>
</evidence>
<dbReference type="PANTHER" id="PTHR12616">
    <property type="entry name" value="VACUOLAR PROTEIN SORTING VPS41"/>
    <property type="match status" value="1"/>
</dbReference>
<evidence type="ECO:0000256" key="9">
    <source>
        <dbReference type="ARBA" id="ARBA00059029"/>
    </source>
</evidence>
<evidence type="ECO:0000256" key="3">
    <source>
        <dbReference type="ARBA" id="ARBA00009582"/>
    </source>
</evidence>
<dbReference type="InterPro" id="IPR015943">
    <property type="entry name" value="WD40/YVTN_repeat-like_dom_sf"/>
</dbReference>
<dbReference type="PROSITE" id="PS50236">
    <property type="entry name" value="CHCR"/>
    <property type="match status" value="1"/>
</dbReference>
<evidence type="ECO:0000256" key="2">
    <source>
        <dbReference type="ARBA" id="ARBA00004603"/>
    </source>
</evidence>
<sequence>MVMNSRHLSENGIDGDDEREEVEEEDDDAEVEDEEDEVEPRFKYQRMGGGIPSLLSTDAGASCIAIAERMIALATHDGTVHILDFQGNQVKEFRAHSATINDLSFDLEGEFIGSCSDDGCIVINSLFTEEIEKIEYQRPMKAIALDPNYLRKSSRRYVTGGLAGELILYEKKWFRLDPKEVLHFGEGPIHAVKWRTNLIAWANDAGVKLYDVENRQRIAFIDRPRGSPRPELLLPHLVWQDDTLLVIGWGTSVKIAVMRKKASNIVAGSQKDVLNTSIAYVDIVASFQTSYYISGIAPCGDSLVILAYIHEEEEGVNEFSSLMPSRQRSAQRPEIRIVSWKNDELTTDALPIYGFEHYKAKDYSLAHSPFTGSSYVDGQWATGEEPLYYVVSPKDIVIARPRDAEDHISWLLQHGLYAEALAATEAGQGRKELLDDVGSKYLDHLILERKYTEAATLCPKLLRGSASAWERRVFHFAQLRQLHVLVPYMPIESPRLTDTAYEVALVALTTHHSFHKELLLAIKSWPQAIYSVLPIISAIEPQLNTSSSSETLKEALAELYVMNNQYEKAVALYSDLMKPGIFEFIDNHNLHNSIRDKVVQLMMLDCKRTVSMFIQHKDIIHPTQVVEQLLHSDKKCDKKYFLHLYLHSLYEIDLNAGWEFHDLQVELYADYDQRLLLPFLRTSQHYKLDKAYEICLRKDLLKEQVFILGRMGNSRKALAVIINNLEDIEQAMEFVSLQQDDELWEELIKLCLLKPEMVGVLLEHTVGNLDPLYIVRLVPNGLQIPRLRDRLVRIITDYRTETSLRHGCNDILKADCVNLLVKYFKEAKHGIYLGSIEEETNTKEKIRNTNDYQMIETDRPQRTMELKSKTRGGGRCCLCLDSFSIQNVSVIVFFCCHSYHVSCLISSSDSANSGSNDGESYDNDDDKDDIQSDKPRLRCVLCTTAVG</sequence>
<dbReference type="InterPro" id="IPR011990">
    <property type="entry name" value="TPR-like_helical_dom_sf"/>
</dbReference>
<dbReference type="FunFam" id="1.25.40.10:FF:000545">
    <property type="entry name" value="Vacuolar protein sorting-associated protein 41 homolog"/>
    <property type="match status" value="1"/>
</dbReference>
<dbReference type="GO" id="GO:0034058">
    <property type="term" value="P:endosomal vesicle fusion"/>
    <property type="evidence" value="ECO:0000318"/>
    <property type="project" value="GO_Central"/>
</dbReference>
<feature type="repeat" description="CHCR" evidence="11">
    <location>
        <begin position="613"/>
        <end position="760"/>
    </location>
</feature>
<dbReference type="OMA" id="PQLVWQD"/>
<dbReference type="OrthoDB" id="244107at2759"/>
<dbReference type="InterPro" id="IPR036322">
    <property type="entry name" value="WD40_repeat_dom_sf"/>
</dbReference>
<organism evidence="14 15">
    <name type="scientific">Zostera marina</name>
    <name type="common">Eelgrass</name>
    <dbReference type="NCBI Taxonomy" id="29655"/>
    <lineage>
        <taxon>Eukaryota</taxon>
        <taxon>Viridiplantae</taxon>
        <taxon>Streptophyta</taxon>
        <taxon>Embryophyta</taxon>
        <taxon>Tracheophyta</taxon>
        <taxon>Spermatophyta</taxon>
        <taxon>Magnoliopsida</taxon>
        <taxon>Liliopsida</taxon>
        <taxon>Zosteraceae</taxon>
        <taxon>Zostera</taxon>
    </lineage>
</organism>
<dbReference type="STRING" id="29655.A0A0K9PPT7"/>
<dbReference type="InterPro" id="IPR001680">
    <property type="entry name" value="WD40_rpt"/>
</dbReference>
<dbReference type="Pfam" id="PF23411">
    <property type="entry name" value="Beta-prop_Vps41"/>
    <property type="match status" value="1"/>
</dbReference>
<evidence type="ECO:0000259" key="13">
    <source>
        <dbReference type="SMART" id="SM00184"/>
    </source>
</evidence>
<feature type="domain" description="RING-type" evidence="13">
    <location>
        <begin position="876"/>
        <end position="942"/>
    </location>
</feature>
<evidence type="ECO:0000256" key="8">
    <source>
        <dbReference type="ARBA" id="ARBA00029538"/>
    </source>
</evidence>
<dbReference type="InterPro" id="IPR016902">
    <property type="entry name" value="Vps41"/>
</dbReference>
<dbReference type="InterPro" id="IPR057780">
    <property type="entry name" value="Beta-prop_Vps41"/>
</dbReference>
<dbReference type="InterPro" id="IPR000547">
    <property type="entry name" value="Clathrin_H-chain/VPS_repeat"/>
</dbReference>
<dbReference type="GO" id="GO:0016236">
    <property type="term" value="P:macroautophagy"/>
    <property type="evidence" value="ECO:0000318"/>
    <property type="project" value="GO_Central"/>
</dbReference>
<evidence type="ECO:0000256" key="5">
    <source>
        <dbReference type="ARBA" id="ARBA00022574"/>
    </source>
</evidence>
<keyword evidence="4 10" id="KW-0813">Transport</keyword>
<keyword evidence="15" id="KW-1185">Reference proteome</keyword>
<comment type="subcellular location">
    <subcellularLocation>
        <location evidence="1">Cytoplasmic vesicle</location>
        <location evidence="1">Clathrin-coated vesicle</location>
    </subcellularLocation>
    <subcellularLocation>
        <location evidence="2">Late endosome</location>
    </subcellularLocation>
</comment>
<dbReference type="Gene3D" id="2.130.10.10">
    <property type="entry name" value="YVTN repeat-like/Quinoprotein amine dehydrogenase"/>
    <property type="match status" value="1"/>
</dbReference>
<comment type="function">
    <text evidence="9 10">Required for vacuolar assembly and vacuolar traffic.</text>
</comment>
<evidence type="ECO:0000313" key="14">
    <source>
        <dbReference type="EMBL" id="KMZ70227.1"/>
    </source>
</evidence>
<dbReference type="EMBL" id="LFYR01000729">
    <property type="protein sequence ID" value="KMZ70227.1"/>
    <property type="molecule type" value="Genomic_DNA"/>
</dbReference>
<evidence type="ECO:0000313" key="15">
    <source>
        <dbReference type="Proteomes" id="UP000036987"/>
    </source>
</evidence>
<dbReference type="Gene3D" id="1.25.40.10">
    <property type="entry name" value="Tetratricopeptide repeat domain"/>
    <property type="match status" value="1"/>
</dbReference>
<dbReference type="InterPro" id="IPR001841">
    <property type="entry name" value="Znf_RING"/>
</dbReference>
<evidence type="ECO:0000256" key="10">
    <source>
        <dbReference type="PIRNR" id="PIRNR028921"/>
    </source>
</evidence>
<protein>
    <recommendedName>
        <fullName evidence="8 10">Vacuolar protein sorting-associated protein 41 homolog</fullName>
    </recommendedName>
</protein>
<comment type="similarity">
    <text evidence="3 10">Belongs to the VPS41 family.</text>
</comment>
<feature type="region of interest" description="Disordered" evidence="12">
    <location>
        <begin position="907"/>
        <end position="932"/>
    </location>
</feature>
<dbReference type="SMART" id="SM00184">
    <property type="entry name" value="RING"/>
    <property type="match status" value="1"/>
</dbReference>
<keyword evidence="6" id="KW-0677">Repeat</keyword>
<reference evidence="15" key="1">
    <citation type="journal article" date="2016" name="Nature">
        <title>The genome of the seagrass Zostera marina reveals angiosperm adaptation to the sea.</title>
        <authorList>
            <person name="Olsen J.L."/>
            <person name="Rouze P."/>
            <person name="Verhelst B."/>
            <person name="Lin Y.-C."/>
            <person name="Bayer T."/>
            <person name="Collen J."/>
            <person name="Dattolo E."/>
            <person name="De Paoli E."/>
            <person name="Dittami S."/>
            <person name="Maumus F."/>
            <person name="Michel G."/>
            <person name="Kersting A."/>
            <person name="Lauritano C."/>
            <person name="Lohaus R."/>
            <person name="Toepel M."/>
            <person name="Tonon T."/>
            <person name="Vanneste K."/>
            <person name="Amirebrahimi M."/>
            <person name="Brakel J."/>
            <person name="Bostroem C."/>
            <person name="Chovatia M."/>
            <person name="Grimwood J."/>
            <person name="Jenkins J.W."/>
            <person name="Jueterbock A."/>
            <person name="Mraz A."/>
            <person name="Stam W.T."/>
            <person name="Tice H."/>
            <person name="Bornberg-Bauer E."/>
            <person name="Green P.J."/>
            <person name="Pearson G.A."/>
            <person name="Procaccini G."/>
            <person name="Duarte C.M."/>
            <person name="Schmutz J."/>
            <person name="Reusch T.B.H."/>
            <person name="Van de Peer Y."/>
        </authorList>
    </citation>
    <scope>NUCLEOTIDE SEQUENCE [LARGE SCALE GENOMIC DNA]</scope>
    <source>
        <strain evidence="15">cv. Finnish</strain>
    </source>
</reference>
<accession>A0A0K9PPT7</accession>
<dbReference type="InterPro" id="IPR057779">
    <property type="entry name" value="Znf_RING_Vps41"/>
</dbReference>
<dbReference type="PANTHER" id="PTHR12616:SF1">
    <property type="entry name" value="VACUOLAR PROTEIN SORTING-ASSOCIATED PROTEIN 41 HOMOLOG"/>
    <property type="match status" value="1"/>
</dbReference>
<dbReference type="SMART" id="SM00320">
    <property type="entry name" value="WD40"/>
    <property type="match status" value="2"/>
</dbReference>
<dbReference type="GO" id="GO:0030897">
    <property type="term" value="C:HOPS complex"/>
    <property type="evidence" value="ECO:0000318"/>
    <property type="project" value="GO_Central"/>
</dbReference>
<evidence type="ECO:0000256" key="11">
    <source>
        <dbReference type="PROSITE-ProRule" id="PRU01006"/>
    </source>
</evidence>
<dbReference type="AlphaFoldDB" id="A0A0K9PPT7"/>
<dbReference type="SMART" id="SM00299">
    <property type="entry name" value="CLH"/>
    <property type="match status" value="1"/>
</dbReference>
<dbReference type="SUPFAM" id="SSF57850">
    <property type="entry name" value="RING/U-box"/>
    <property type="match status" value="1"/>
</dbReference>
<keyword evidence="5" id="KW-0853">WD repeat</keyword>
<dbReference type="GO" id="GO:0009267">
    <property type="term" value="P:cellular response to starvation"/>
    <property type="evidence" value="ECO:0000318"/>
    <property type="project" value="GO_Central"/>
</dbReference>
<feature type="region of interest" description="Disordered" evidence="12">
    <location>
        <begin position="1"/>
        <end position="40"/>
    </location>
</feature>
<proteinExistence type="inferred from homology"/>
<dbReference type="SUPFAM" id="SSF50978">
    <property type="entry name" value="WD40 repeat-like"/>
    <property type="match status" value="1"/>
</dbReference>
<evidence type="ECO:0000256" key="7">
    <source>
        <dbReference type="ARBA" id="ARBA00022927"/>
    </source>
</evidence>
<gene>
    <name evidence="14" type="ORF">ZOSMA_1G02000</name>
</gene>
<evidence type="ECO:0000256" key="4">
    <source>
        <dbReference type="ARBA" id="ARBA00022448"/>
    </source>
</evidence>